<name>A0A0T6LSP9_WENVI</name>
<dbReference type="SMART" id="SM00382">
    <property type="entry name" value="AAA"/>
    <property type="match status" value="1"/>
</dbReference>
<keyword evidence="7" id="KW-1185">Reference proteome</keyword>
<evidence type="ECO:0000259" key="5">
    <source>
        <dbReference type="PROSITE" id="PS50893"/>
    </source>
</evidence>
<dbReference type="GO" id="GO:0016887">
    <property type="term" value="F:ATP hydrolysis activity"/>
    <property type="evidence" value="ECO:0007669"/>
    <property type="project" value="InterPro"/>
</dbReference>
<sequence>MATAQTEGSGGHTAVAARTRQVTKAYGSGETRVVALDNVDVDIARGRFTAIMGPSGSGKSTLMHCLAGLDSVTEGRIWIGESEITKLNDRKLTRLRRDKIGFIFQAFNLLPTLSAAENITLPMDIAGRKPDREWLDRVVETVGLGGRLKHRPNQLSGGQQQRVAVARALAARPEIIFGDEPTGNLDSRAGAEILGFLRRSVDELGQTIVMVTHDPVAASYADRVLFLADGRIVDEMHNPTAEAVLERMLRFTASETAQPGHPSTSQFGSGRTA</sequence>
<dbReference type="InterPro" id="IPR003593">
    <property type="entry name" value="AAA+_ATPase"/>
</dbReference>
<dbReference type="GO" id="GO:0098796">
    <property type="term" value="C:membrane protein complex"/>
    <property type="evidence" value="ECO:0007669"/>
    <property type="project" value="UniProtKB-ARBA"/>
</dbReference>
<dbReference type="Gene3D" id="3.40.50.300">
    <property type="entry name" value="P-loop containing nucleotide triphosphate hydrolases"/>
    <property type="match status" value="1"/>
</dbReference>
<dbReference type="PROSITE" id="PS00211">
    <property type="entry name" value="ABC_TRANSPORTER_1"/>
    <property type="match status" value="1"/>
</dbReference>
<dbReference type="InterPro" id="IPR017871">
    <property type="entry name" value="ABC_transporter-like_CS"/>
</dbReference>
<protein>
    <submittedName>
        <fullName evidence="6">Peptide ABC transporter ATP-binding protein</fullName>
    </submittedName>
</protein>
<evidence type="ECO:0000256" key="3">
    <source>
        <dbReference type="ARBA" id="ARBA00022840"/>
    </source>
</evidence>
<dbReference type="PANTHER" id="PTHR24220">
    <property type="entry name" value="IMPORT ATP-BINDING PROTEIN"/>
    <property type="match status" value="1"/>
</dbReference>
<dbReference type="InterPro" id="IPR015854">
    <property type="entry name" value="ABC_transpr_LolD-like"/>
</dbReference>
<dbReference type="PROSITE" id="PS50893">
    <property type="entry name" value="ABC_TRANSPORTER_2"/>
    <property type="match status" value="1"/>
</dbReference>
<dbReference type="GO" id="GO:0005524">
    <property type="term" value="F:ATP binding"/>
    <property type="evidence" value="ECO:0007669"/>
    <property type="project" value="UniProtKB-KW"/>
</dbReference>
<reference evidence="6 7" key="1">
    <citation type="submission" date="2015-10" db="EMBL/GenBank/DDBJ databases">
        <title>Draft genome sequence of pyrrolomycin-producing Streptomyces vitaminophilus.</title>
        <authorList>
            <person name="Graham D.E."/>
            <person name="Mahan K.M."/>
            <person name="Klingeman D.M."/>
            <person name="Hettich R.L."/>
            <person name="Parry R.J."/>
        </authorList>
    </citation>
    <scope>NUCLEOTIDE SEQUENCE [LARGE SCALE GENOMIC DNA]</scope>
    <source>
        <strain evidence="6 7">ATCC 31673</strain>
    </source>
</reference>
<keyword evidence="1" id="KW-0813">Transport</keyword>
<evidence type="ECO:0000313" key="6">
    <source>
        <dbReference type="EMBL" id="KRV48828.1"/>
    </source>
</evidence>
<evidence type="ECO:0000256" key="1">
    <source>
        <dbReference type="ARBA" id="ARBA00022448"/>
    </source>
</evidence>
<evidence type="ECO:0000313" key="7">
    <source>
        <dbReference type="Proteomes" id="UP000050867"/>
    </source>
</evidence>
<keyword evidence="2" id="KW-0547">Nucleotide-binding</keyword>
<dbReference type="STRING" id="76728.AQ490_23485"/>
<evidence type="ECO:0000256" key="2">
    <source>
        <dbReference type="ARBA" id="ARBA00022741"/>
    </source>
</evidence>
<dbReference type="SUPFAM" id="SSF52540">
    <property type="entry name" value="P-loop containing nucleoside triphosphate hydrolases"/>
    <property type="match status" value="1"/>
</dbReference>
<organism evidence="6 7">
    <name type="scientific">Wenjunlia vitaminophila</name>
    <name type="common">Streptomyces vitaminophilus</name>
    <dbReference type="NCBI Taxonomy" id="76728"/>
    <lineage>
        <taxon>Bacteria</taxon>
        <taxon>Bacillati</taxon>
        <taxon>Actinomycetota</taxon>
        <taxon>Actinomycetes</taxon>
        <taxon>Kitasatosporales</taxon>
        <taxon>Streptomycetaceae</taxon>
        <taxon>Wenjunlia</taxon>
    </lineage>
</organism>
<dbReference type="InterPro" id="IPR017911">
    <property type="entry name" value="MacB-like_ATP-bd"/>
</dbReference>
<feature type="region of interest" description="Disordered" evidence="4">
    <location>
        <begin position="254"/>
        <end position="273"/>
    </location>
</feature>
<dbReference type="GO" id="GO:0022857">
    <property type="term" value="F:transmembrane transporter activity"/>
    <property type="evidence" value="ECO:0007669"/>
    <property type="project" value="UniProtKB-ARBA"/>
</dbReference>
<accession>A0A0T6LSP9</accession>
<comment type="caution">
    <text evidence="6">The sequence shown here is derived from an EMBL/GenBank/DDBJ whole genome shotgun (WGS) entry which is preliminary data.</text>
</comment>
<dbReference type="eggNOG" id="COG1136">
    <property type="taxonomic scope" value="Bacteria"/>
</dbReference>
<dbReference type="AlphaFoldDB" id="A0A0T6LSP9"/>
<proteinExistence type="predicted"/>
<dbReference type="GO" id="GO:0005886">
    <property type="term" value="C:plasma membrane"/>
    <property type="evidence" value="ECO:0007669"/>
    <property type="project" value="TreeGrafter"/>
</dbReference>
<evidence type="ECO:0000256" key="4">
    <source>
        <dbReference type="SAM" id="MobiDB-lite"/>
    </source>
</evidence>
<dbReference type="InterPro" id="IPR003439">
    <property type="entry name" value="ABC_transporter-like_ATP-bd"/>
</dbReference>
<dbReference type="Proteomes" id="UP000050867">
    <property type="component" value="Unassembled WGS sequence"/>
</dbReference>
<dbReference type="EMBL" id="LLZU01000018">
    <property type="protein sequence ID" value="KRV48828.1"/>
    <property type="molecule type" value="Genomic_DNA"/>
</dbReference>
<feature type="domain" description="ABC transporter" evidence="5">
    <location>
        <begin position="17"/>
        <end position="254"/>
    </location>
</feature>
<dbReference type="PANTHER" id="PTHR24220:SF685">
    <property type="entry name" value="ABC TRANSPORTER RELATED"/>
    <property type="match status" value="1"/>
</dbReference>
<dbReference type="Pfam" id="PF00005">
    <property type="entry name" value="ABC_tran"/>
    <property type="match status" value="1"/>
</dbReference>
<keyword evidence="3 6" id="KW-0067">ATP-binding</keyword>
<dbReference type="CDD" id="cd03255">
    <property type="entry name" value="ABC_MJ0796_LolCDE_FtsE"/>
    <property type="match status" value="1"/>
</dbReference>
<dbReference type="FunFam" id="3.40.50.300:FF:000032">
    <property type="entry name" value="Export ABC transporter ATP-binding protein"/>
    <property type="match status" value="1"/>
</dbReference>
<dbReference type="InterPro" id="IPR027417">
    <property type="entry name" value="P-loop_NTPase"/>
</dbReference>
<gene>
    <name evidence="6" type="ORF">AQ490_23485</name>
</gene>